<dbReference type="AlphaFoldDB" id="A7SVP9"/>
<evidence type="ECO:0000313" key="10">
    <source>
        <dbReference type="Proteomes" id="UP000001593"/>
    </source>
</evidence>
<protein>
    <recommendedName>
        <fullName evidence="8">EXPERA domain-containing protein</fullName>
    </recommendedName>
</protein>
<dbReference type="Proteomes" id="UP000001593">
    <property type="component" value="Unassembled WGS sequence"/>
</dbReference>
<dbReference type="STRING" id="45351.A7SVP9"/>
<gene>
    <name evidence="9" type="ORF">NEMVEDRAFT_v1g134340</name>
</gene>
<sequence>SSYDRWVLTWLFFDFFTHLLLEGSFVYISLTGTVKESDSPLAILWKEYGHADNRYLNSDPTVVAIELLTVVLCLVIVALIHAICNNTYYRHFLQIILCIAELYGGWMTFFPEWLGGSPSLDTSDPVHHYLYLWFFNGIWVLVPFLLLFHSLMAMKDSHLGHSKRD</sequence>
<dbReference type="PANTHER" id="PTHR14207">
    <property type="entry name" value="STEROL ISOMERASE"/>
    <property type="match status" value="1"/>
</dbReference>
<evidence type="ECO:0000259" key="8">
    <source>
        <dbReference type="PROSITE" id="PS51751"/>
    </source>
</evidence>
<feature type="transmembrane region" description="Helical" evidence="7">
    <location>
        <begin position="91"/>
        <end position="110"/>
    </location>
</feature>
<evidence type="ECO:0000256" key="7">
    <source>
        <dbReference type="SAM" id="Phobius"/>
    </source>
</evidence>
<dbReference type="InParanoid" id="A7SVP9"/>
<accession>A7SVP9</accession>
<dbReference type="PROSITE" id="PS51751">
    <property type="entry name" value="EXPERA"/>
    <property type="match status" value="1"/>
</dbReference>
<proteinExistence type="inferred from homology"/>
<name>A7SVP9_NEMVE</name>
<dbReference type="InterPro" id="IPR033118">
    <property type="entry name" value="EXPERA"/>
</dbReference>
<dbReference type="GO" id="GO:0005783">
    <property type="term" value="C:endoplasmic reticulum"/>
    <property type="evidence" value="ECO:0000318"/>
    <property type="project" value="GO_Central"/>
</dbReference>
<dbReference type="KEGG" id="nve:5503211"/>
<feature type="non-terminal residue" evidence="9">
    <location>
        <position position="1"/>
    </location>
</feature>
<dbReference type="GO" id="GO:0016125">
    <property type="term" value="P:sterol metabolic process"/>
    <property type="evidence" value="ECO:0007669"/>
    <property type="project" value="InterPro"/>
</dbReference>
<dbReference type="PANTHER" id="PTHR14207:SF1">
    <property type="entry name" value="EMOPAMIL-BINDING PROTEIN-LIKE"/>
    <property type="match status" value="1"/>
</dbReference>
<dbReference type="HOGENOM" id="CLU_072128_1_1_1"/>
<dbReference type="InterPro" id="IPR007905">
    <property type="entry name" value="EBP"/>
</dbReference>
<reference evidence="9 10" key="1">
    <citation type="journal article" date="2007" name="Science">
        <title>Sea anemone genome reveals ancestral eumetazoan gene repertoire and genomic organization.</title>
        <authorList>
            <person name="Putnam N.H."/>
            <person name="Srivastava M."/>
            <person name="Hellsten U."/>
            <person name="Dirks B."/>
            <person name="Chapman J."/>
            <person name="Salamov A."/>
            <person name="Terry A."/>
            <person name="Shapiro H."/>
            <person name="Lindquist E."/>
            <person name="Kapitonov V.V."/>
            <person name="Jurka J."/>
            <person name="Genikhovich G."/>
            <person name="Grigoriev I.V."/>
            <person name="Lucas S.M."/>
            <person name="Steele R.E."/>
            <person name="Finnerty J.R."/>
            <person name="Technau U."/>
            <person name="Martindale M.Q."/>
            <person name="Rokhsar D.S."/>
        </authorList>
    </citation>
    <scope>NUCLEOTIDE SEQUENCE [LARGE SCALE GENOMIC DNA]</scope>
    <source>
        <strain evidence="10">CH2 X CH6</strain>
    </source>
</reference>
<evidence type="ECO:0000256" key="1">
    <source>
        <dbReference type="ARBA" id="ARBA00004141"/>
    </source>
</evidence>
<dbReference type="Pfam" id="PF05241">
    <property type="entry name" value="EBP"/>
    <property type="match status" value="1"/>
</dbReference>
<keyword evidence="4 6" id="KW-1133">Transmembrane helix</keyword>
<evidence type="ECO:0000256" key="5">
    <source>
        <dbReference type="ARBA" id="ARBA00023136"/>
    </source>
</evidence>
<dbReference type="OMA" id="VYLWLYL"/>
<feature type="transmembrane region" description="Helical" evidence="7">
    <location>
        <begin position="130"/>
        <end position="154"/>
    </location>
</feature>
<dbReference type="OrthoDB" id="58557at2759"/>
<keyword evidence="10" id="KW-1185">Reference proteome</keyword>
<comment type="similarity">
    <text evidence="2">Belongs to the EBP family.</text>
</comment>
<keyword evidence="5 6" id="KW-0472">Membrane</keyword>
<dbReference type="PhylomeDB" id="A7SVP9"/>
<feature type="transmembrane region" description="Helical" evidence="7">
    <location>
        <begin position="7"/>
        <end position="30"/>
    </location>
</feature>
<evidence type="ECO:0000256" key="4">
    <source>
        <dbReference type="ARBA" id="ARBA00022989"/>
    </source>
</evidence>
<evidence type="ECO:0000256" key="3">
    <source>
        <dbReference type="ARBA" id="ARBA00022692"/>
    </source>
</evidence>
<dbReference type="GO" id="GO:0016020">
    <property type="term" value="C:membrane"/>
    <property type="evidence" value="ECO:0007669"/>
    <property type="project" value="UniProtKB-SubCell"/>
</dbReference>
<dbReference type="GO" id="GO:0047750">
    <property type="term" value="F:cholestenol delta-isomerase activity"/>
    <property type="evidence" value="ECO:0007669"/>
    <property type="project" value="InterPro"/>
</dbReference>
<organism evidence="9 10">
    <name type="scientific">Nematostella vectensis</name>
    <name type="common">Starlet sea anemone</name>
    <dbReference type="NCBI Taxonomy" id="45351"/>
    <lineage>
        <taxon>Eukaryota</taxon>
        <taxon>Metazoa</taxon>
        <taxon>Cnidaria</taxon>
        <taxon>Anthozoa</taxon>
        <taxon>Hexacorallia</taxon>
        <taxon>Actiniaria</taxon>
        <taxon>Edwardsiidae</taxon>
        <taxon>Nematostella</taxon>
    </lineage>
</organism>
<dbReference type="eggNOG" id="KOG4826">
    <property type="taxonomic scope" value="Eukaryota"/>
</dbReference>
<keyword evidence="3 6" id="KW-0812">Transmembrane</keyword>
<feature type="transmembrane region" description="Helical" evidence="7">
    <location>
        <begin position="62"/>
        <end position="84"/>
    </location>
</feature>
<feature type="domain" description="EXPERA" evidence="8">
    <location>
        <begin position="3"/>
        <end position="147"/>
    </location>
</feature>
<evidence type="ECO:0000313" key="9">
    <source>
        <dbReference type="EMBL" id="EDO32211.1"/>
    </source>
</evidence>
<comment type="subcellular location">
    <subcellularLocation>
        <location evidence="1">Membrane</location>
        <topology evidence="1">Multi-pass membrane protein</topology>
    </subcellularLocation>
</comment>
<evidence type="ECO:0000256" key="2">
    <source>
        <dbReference type="ARBA" id="ARBA00008337"/>
    </source>
</evidence>
<evidence type="ECO:0000256" key="6">
    <source>
        <dbReference type="PROSITE-ProRule" id="PRU01087"/>
    </source>
</evidence>
<dbReference type="EMBL" id="DS469841">
    <property type="protein sequence ID" value="EDO32211.1"/>
    <property type="molecule type" value="Genomic_DNA"/>
</dbReference>